<evidence type="ECO:0000313" key="2">
    <source>
        <dbReference type="EMBL" id="SVC90510.1"/>
    </source>
</evidence>
<feature type="region of interest" description="Disordered" evidence="1">
    <location>
        <begin position="15"/>
        <end position="52"/>
    </location>
</feature>
<sequence length="52" mass="5702">MPYLWTGFTDPTRQVKALSPKKKIPRGRYGLPAEDDSSRPVTQAEGLAALSV</sequence>
<dbReference type="EMBL" id="UINC01117815">
    <property type="protein sequence ID" value="SVC90510.1"/>
    <property type="molecule type" value="Genomic_DNA"/>
</dbReference>
<accession>A0A382R012</accession>
<name>A0A382R012_9ZZZZ</name>
<proteinExistence type="predicted"/>
<organism evidence="2">
    <name type="scientific">marine metagenome</name>
    <dbReference type="NCBI Taxonomy" id="408172"/>
    <lineage>
        <taxon>unclassified sequences</taxon>
        <taxon>metagenomes</taxon>
        <taxon>ecological metagenomes</taxon>
    </lineage>
</organism>
<dbReference type="AlphaFoldDB" id="A0A382R012"/>
<protein>
    <submittedName>
        <fullName evidence="2">Uncharacterized protein</fullName>
    </submittedName>
</protein>
<gene>
    <name evidence="2" type="ORF">METZ01_LOCUS343364</name>
</gene>
<reference evidence="2" key="1">
    <citation type="submission" date="2018-05" db="EMBL/GenBank/DDBJ databases">
        <authorList>
            <person name="Lanie J.A."/>
            <person name="Ng W.-L."/>
            <person name="Kazmierczak K.M."/>
            <person name="Andrzejewski T.M."/>
            <person name="Davidsen T.M."/>
            <person name="Wayne K.J."/>
            <person name="Tettelin H."/>
            <person name="Glass J.I."/>
            <person name="Rusch D."/>
            <person name="Podicherti R."/>
            <person name="Tsui H.-C.T."/>
            <person name="Winkler M.E."/>
        </authorList>
    </citation>
    <scope>NUCLEOTIDE SEQUENCE</scope>
</reference>
<evidence type="ECO:0000256" key="1">
    <source>
        <dbReference type="SAM" id="MobiDB-lite"/>
    </source>
</evidence>